<feature type="binding site" evidence="9">
    <location>
        <position position="304"/>
    </location>
    <ligand>
        <name>UDP-alpha-D-glucose</name>
        <dbReference type="ChEBI" id="CHEBI:58885"/>
    </ligand>
</feature>
<protein>
    <recommendedName>
        <fullName evidence="11">Cyclin-dependent kinase inhibitor domain-containing protein</fullName>
    </recommendedName>
</protein>
<dbReference type="Gramene" id="ONIVA03G22310.1">
    <property type="protein sequence ID" value="ONIVA03G22310.1"/>
    <property type="gene ID" value="ONIVA03G22310"/>
</dbReference>
<dbReference type="Pfam" id="PF03552">
    <property type="entry name" value="Cellulose_synt"/>
    <property type="match status" value="1"/>
</dbReference>
<evidence type="ECO:0000256" key="1">
    <source>
        <dbReference type="ARBA" id="ARBA00004308"/>
    </source>
</evidence>
<dbReference type="GO" id="GO:0005634">
    <property type="term" value="C:nucleus"/>
    <property type="evidence" value="ECO:0007669"/>
    <property type="project" value="InterPro"/>
</dbReference>
<feature type="compositionally biased region" description="Polar residues" evidence="10">
    <location>
        <begin position="161"/>
        <end position="180"/>
    </location>
</feature>
<keyword evidence="4" id="KW-0808">Transferase</keyword>
<dbReference type="InterPro" id="IPR005150">
    <property type="entry name" value="Cellulose_synth"/>
</dbReference>
<sequence length="455" mass="48266">MGKKKKRDGAAARRQARVVVGGVRTRAAVTARRVVASAEEGCGLVGRGGGGGGGGDDGEGGCYLRLRSRRLPFVAAAVVSSRREEALGDSVAEAASSSSSRAVELLGCSGEEEAMAEKVCTQAGEDHDEESSVGDSGCGRERSATTPSSRRPPGDADSSDAESNQEAKQQMCRRSSTTSAAAFHAGATTRSFRMMAPPAAAAEIEEFLAAAERSEAERFAAKYNFDVVRGVPLDAGGAGRFEWTARFDSDSNWAALGQRVTRCDAESSRGPIKRVPDLAVLADRHSGELPGVDVFVTTVDPVDEPILYTVNTFLSILTTDYPVDRYVCYLSDDGGTLAMDPWWRSPSSPSCGCPSECKPMFLCVLLNNPSCKPRLRLAASAENPVDFSGVDVRLPMLVYISREKPCAGKRQCSNPAAASPDLAGASTCDSTHTRDVTWLLASESPKNSARRLRVH</sequence>
<evidence type="ECO:0000256" key="4">
    <source>
        <dbReference type="ARBA" id="ARBA00022679"/>
    </source>
</evidence>
<keyword evidence="6" id="KW-1133">Transmembrane helix</keyword>
<dbReference type="GO" id="GO:0016760">
    <property type="term" value="F:cellulose synthase (UDP-forming) activity"/>
    <property type="evidence" value="ECO:0007669"/>
    <property type="project" value="InterPro"/>
</dbReference>
<dbReference type="OMA" id="GCPSECK"/>
<evidence type="ECO:0000256" key="10">
    <source>
        <dbReference type="SAM" id="MobiDB-lite"/>
    </source>
</evidence>
<evidence type="ECO:0000256" key="8">
    <source>
        <dbReference type="ARBA" id="ARBA00023136"/>
    </source>
</evidence>
<reference evidence="12" key="2">
    <citation type="submission" date="2018-04" db="EMBL/GenBank/DDBJ databases">
        <title>OnivRS2 (Oryza nivara Reference Sequence Version 2).</title>
        <authorList>
            <person name="Zhang J."/>
            <person name="Kudrna D."/>
            <person name="Lee S."/>
            <person name="Talag J."/>
            <person name="Rajasekar S."/>
            <person name="Welchert J."/>
            <person name="Hsing Y.-I."/>
            <person name="Wing R.A."/>
        </authorList>
    </citation>
    <scope>NUCLEOTIDE SEQUENCE [LARGE SCALE GENOMIC DNA]</scope>
    <source>
        <strain evidence="12">SL10</strain>
    </source>
</reference>
<evidence type="ECO:0000256" key="6">
    <source>
        <dbReference type="ARBA" id="ARBA00022989"/>
    </source>
</evidence>
<dbReference type="GO" id="GO:0016020">
    <property type="term" value="C:membrane"/>
    <property type="evidence" value="ECO:0007669"/>
    <property type="project" value="InterPro"/>
</dbReference>
<keyword evidence="13" id="KW-1185">Reference proteome</keyword>
<reference evidence="12" key="1">
    <citation type="submission" date="2015-04" db="UniProtKB">
        <authorList>
            <consortium name="EnsemblPlants"/>
        </authorList>
    </citation>
    <scope>IDENTIFICATION</scope>
    <source>
        <strain evidence="12">SL10</strain>
    </source>
</reference>
<keyword evidence="7" id="KW-0649">Protein kinase inhibitor</keyword>
<feature type="domain" description="Cyclin-dependent kinase inhibitor" evidence="11">
    <location>
        <begin position="199"/>
        <end position="244"/>
    </location>
</feature>
<dbReference type="Proteomes" id="UP000006591">
    <property type="component" value="Chromosome 3"/>
</dbReference>
<dbReference type="AlphaFoldDB" id="A0A0E0GNS3"/>
<dbReference type="GO" id="GO:0004861">
    <property type="term" value="F:cyclin-dependent protein serine/threonine kinase inhibitor activity"/>
    <property type="evidence" value="ECO:0007669"/>
    <property type="project" value="InterPro"/>
</dbReference>
<evidence type="ECO:0000313" key="13">
    <source>
        <dbReference type="Proteomes" id="UP000006591"/>
    </source>
</evidence>
<name>A0A0E0GNS3_ORYNI</name>
<evidence type="ECO:0000259" key="11">
    <source>
        <dbReference type="Pfam" id="PF02234"/>
    </source>
</evidence>
<evidence type="ECO:0000256" key="3">
    <source>
        <dbReference type="ARBA" id="ARBA00022676"/>
    </source>
</evidence>
<dbReference type="InterPro" id="IPR003175">
    <property type="entry name" value="CDI_dom"/>
</dbReference>
<feature type="region of interest" description="Disordered" evidence="10">
    <location>
        <begin position="408"/>
        <end position="427"/>
    </location>
</feature>
<accession>A0A0E0GNS3</accession>
<feature type="region of interest" description="Disordered" evidence="10">
    <location>
        <begin position="118"/>
        <end position="180"/>
    </location>
</feature>
<evidence type="ECO:0000256" key="2">
    <source>
        <dbReference type="ARBA" id="ARBA00010274"/>
    </source>
</evidence>
<dbReference type="PANTHER" id="PTHR46776">
    <property type="entry name" value="CYCLIN-DEPENDENT KINASE INHIBITOR 4-RELATED"/>
    <property type="match status" value="1"/>
</dbReference>
<organism evidence="12">
    <name type="scientific">Oryza nivara</name>
    <name type="common">Indian wild rice</name>
    <name type="synonym">Oryza sativa f. spontanea</name>
    <dbReference type="NCBI Taxonomy" id="4536"/>
    <lineage>
        <taxon>Eukaryota</taxon>
        <taxon>Viridiplantae</taxon>
        <taxon>Streptophyta</taxon>
        <taxon>Embryophyta</taxon>
        <taxon>Tracheophyta</taxon>
        <taxon>Spermatophyta</taxon>
        <taxon>Magnoliopsida</taxon>
        <taxon>Liliopsida</taxon>
        <taxon>Poales</taxon>
        <taxon>Poaceae</taxon>
        <taxon>BOP clade</taxon>
        <taxon>Oryzoideae</taxon>
        <taxon>Oryzeae</taxon>
        <taxon>Oryzinae</taxon>
        <taxon>Oryza</taxon>
    </lineage>
</organism>
<proteinExistence type="inferred from homology"/>
<evidence type="ECO:0000256" key="7">
    <source>
        <dbReference type="ARBA" id="ARBA00023013"/>
    </source>
</evidence>
<dbReference type="GO" id="GO:0051726">
    <property type="term" value="P:regulation of cell cycle"/>
    <property type="evidence" value="ECO:0007669"/>
    <property type="project" value="InterPro"/>
</dbReference>
<dbReference type="InterPro" id="IPR044898">
    <property type="entry name" value="CDI_dom_sf"/>
</dbReference>
<comment type="similarity">
    <text evidence="2">Belongs to the CDI family. ICK/KRP subfamily.</text>
</comment>
<dbReference type="Pfam" id="PF02234">
    <property type="entry name" value="CDI"/>
    <property type="match status" value="1"/>
</dbReference>
<dbReference type="Gene3D" id="4.10.365.10">
    <property type="entry name" value="p27"/>
    <property type="match status" value="1"/>
</dbReference>
<evidence type="ECO:0000256" key="9">
    <source>
        <dbReference type="PIRSR" id="PIRSR605150-2"/>
    </source>
</evidence>
<evidence type="ECO:0000313" key="12">
    <source>
        <dbReference type="EnsemblPlants" id="ONIVA03G22310.1"/>
    </source>
</evidence>
<keyword evidence="5" id="KW-0812">Transmembrane</keyword>
<dbReference type="HOGENOM" id="CLU_601862_0_0_1"/>
<keyword evidence="3" id="KW-0328">Glycosyltransferase</keyword>
<dbReference type="GO" id="GO:0012505">
    <property type="term" value="C:endomembrane system"/>
    <property type="evidence" value="ECO:0007669"/>
    <property type="project" value="UniProtKB-SubCell"/>
</dbReference>
<dbReference type="GO" id="GO:0030244">
    <property type="term" value="P:cellulose biosynthetic process"/>
    <property type="evidence" value="ECO:0007669"/>
    <property type="project" value="InterPro"/>
</dbReference>
<dbReference type="EnsemblPlants" id="ONIVA03G22310.1">
    <property type="protein sequence ID" value="ONIVA03G22310.1"/>
    <property type="gene ID" value="ONIVA03G22310"/>
</dbReference>
<dbReference type="InterPro" id="IPR044275">
    <property type="entry name" value="KRP"/>
</dbReference>
<comment type="subcellular location">
    <subcellularLocation>
        <location evidence="1">Endomembrane system</location>
    </subcellularLocation>
</comment>
<evidence type="ECO:0000256" key="5">
    <source>
        <dbReference type="ARBA" id="ARBA00022692"/>
    </source>
</evidence>
<keyword evidence="8" id="KW-0472">Membrane</keyword>
<feature type="binding site" evidence="9">
    <location>
        <position position="333"/>
    </location>
    <ligand>
        <name>UDP-alpha-D-glucose</name>
        <dbReference type="ChEBI" id="CHEBI:58885"/>
    </ligand>
</feature>